<dbReference type="Gene3D" id="3.40.50.150">
    <property type="entry name" value="Vaccinia Virus protein VP39"/>
    <property type="match status" value="1"/>
</dbReference>
<dbReference type="SUPFAM" id="SSF53335">
    <property type="entry name" value="S-adenosyl-L-methionine-dependent methyltransferases"/>
    <property type="match status" value="1"/>
</dbReference>
<reference evidence="1 2" key="1">
    <citation type="submission" date="2023-08" db="EMBL/GenBank/DDBJ databases">
        <title>A Necator americanus chromosomal reference genome.</title>
        <authorList>
            <person name="Ilik V."/>
            <person name="Petrzelkova K.J."/>
            <person name="Pardy F."/>
            <person name="Fuh T."/>
            <person name="Niatou-Singa F.S."/>
            <person name="Gouil Q."/>
            <person name="Baker L."/>
            <person name="Ritchie M.E."/>
            <person name="Jex A.R."/>
            <person name="Gazzola D."/>
            <person name="Li H."/>
            <person name="Toshio Fujiwara R."/>
            <person name="Zhan B."/>
            <person name="Aroian R.V."/>
            <person name="Pafco B."/>
            <person name="Schwarz E.M."/>
        </authorList>
    </citation>
    <scope>NUCLEOTIDE SEQUENCE [LARGE SCALE GENOMIC DNA]</scope>
    <source>
        <strain evidence="1 2">Aroian</strain>
        <tissue evidence="1">Whole animal</tissue>
    </source>
</reference>
<dbReference type="Proteomes" id="UP001303046">
    <property type="component" value="Unassembled WGS sequence"/>
</dbReference>
<dbReference type="InterPro" id="IPR029063">
    <property type="entry name" value="SAM-dependent_MTases_sf"/>
</dbReference>
<evidence type="ECO:0000313" key="1">
    <source>
        <dbReference type="EMBL" id="KAK6741698.1"/>
    </source>
</evidence>
<protein>
    <recommendedName>
        <fullName evidence="3">Spermine/spermidine synthase</fullName>
    </recommendedName>
</protein>
<dbReference type="Pfam" id="PF01564">
    <property type="entry name" value="Spermine_synth"/>
    <property type="match status" value="1"/>
</dbReference>
<dbReference type="CDD" id="cd02440">
    <property type="entry name" value="AdoMet_MTases"/>
    <property type="match status" value="1"/>
</dbReference>
<comment type="caution">
    <text evidence="1">The sequence shown here is derived from an EMBL/GenBank/DDBJ whole genome shotgun (WGS) entry which is preliminary data.</text>
</comment>
<dbReference type="PANTHER" id="PTHR11558:SF11">
    <property type="entry name" value="SPERMIDINE SYNTHASE"/>
    <property type="match status" value="1"/>
</dbReference>
<keyword evidence="2" id="KW-1185">Reference proteome</keyword>
<proteinExistence type="predicted"/>
<dbReference type="PANTHER" id="PTHR11558">
    <property type="entry name" value="SPERMIDINE/SPERMINE SYNTHASE"/>
    <property type="match status" value="1"/>
</dbReference>
<evidence type="ECO:0008006" key="3">
    <source>
        <dbReference type="Google" id="ProtNLM"/>
    </source>
</evidence>
<gene>
    <name evidence="1" type="primary">Necator_chrIII.g10285</name>
    <name evidence="1" type="ORF">RB195_009520</name>
</gene>
<accession>A0ABR1CVI9</accession>
<dbReference type="InterPro" id="IPR001045">
    <property type="entry name" value="Spermi_synthase"/>
</dbReference>
<organism evidence="1 2">
    <name type="scientific">Necator americanus</name>
    <name type="common">Human hookworm</name>
    <dbReference type="NCBI Taxonomy" id="51031"/>
    <lineage>
        <taxon>Eukaryota</taxon>
        <taxon>Metazoa</taxon>
        <taxon>Ecdysozoa</taxon>
        <taxon>Nematoda</taxon>
        <taxon>Chromadorea</taxon>
        <taxon>Rhabditida</taxon>
        <taxon>Rhabditina</taxon>
        <taxon>Rhabditomorpha</taxon>
        <taxon>Strongyloidea</taxon>
        <taxon>Ancylostomatidae</taxon>
        <taxon>Bunostominae</taxon>
        <taxon>Necator</taxon>
    </lineage>
</organism>
<name>A0ABR1CVI9_NECAM</name>
<sequence length="343" mass="38932">MSDMASKRWQRFIAASLLTAALFYLTINRQILRRLQNEEDIKESTLFNLFSKTYGRERIIEHSVCLMDGTCVDIRERLVHDGRKYLVAREITAGMLRTSTMFLKTPKKLTASIMDTTKWEVDSGAITFESYVTTMIEEIFISGAAQMSPYNSAHILMLGLGGGYINSYLHHKFPNMDITVVELDPQMLEISKKWFGLKLDQRQRVFLMDGVHFVRNAVTEGRKYDAILVDACTSDTNAWIICPANDFVVPEVVKKFAELLTDKGSLIVNVLSIRHKKVIGTMVQNIFNQAFKYCILKQAHSRSNLVITCAQHPLPKGLESKYEKFAGYGKYGAKVSRMIGISS</sequence>
<dbReference type="EMBL" id="JAVFWL010000003">
    <property type="protein sequence ID" value="KAK6741698.1"/>
    <property type="molecule type" value="Genomic_DNA"/>
</dbReference>
<evidence type="ECO:0000313" key="2">
    <source>
        <dbReference type="Proteomes" id="UP001303046"/>
    </source>
</evidence>